<sequence>MNSDADGDSGWADGRIARWTTVLLVVGTVAVVAAAPVLGVMTAGGPTASAPQSDAPTDDGTVAAVSANATAEVNATNDTAPRVGFRSAPADPEPETVTQPNGTTFEARQWGDARRHGWETTDGYTIVQSNESGWWYYAREADGALEATDRRVGLDSPGDLDRHVRPTAEVPQSAPSISPDSTGQRAFEQSPGATSGRTDVPIPLLFANFADTEPDYSAASFADLYFGSDPDEATGPGSFREYFLEASDGRVNFTAGPGVVGWFDTDTTHDEAGADYGAARDYAAEAIRTADDSTDFSKYDHDGDGHVSVAIVHPGPGEEVSGDSTDIWSHRWGFRTPIDTDDGVAVTGYSLQPETVPSGEQNTIGVMAHETGHLIFDWPDLYPRDGYPGIDDWGLMGGGSYGGLARGGDSPVHPTVWTKRARGWTETPRIAPSDQPGILPPSSSVNDFYRLGDDSATSGHHFLLSFRADEGFDQGLFGYGSSKEPGLLAWRTDNSGVSNGGDLDQTLYPGTGGTFEGASCADCQSDVSLTNVTRVHDSVVFNDPPRRSLDAGESAVYAVPVDTTLPDGRTVSATWRLSSRASWADNDSDLDVALTSPDGSRTLTASETETSYEAARTAGTPTSGGWKLVESAGDDGVDYYSATTYPTLPLPTALAVDERELDAGAAADPDPVTANVTVRTGNQPYDTGAFDALNASAFTVAVGSDTVPDEDISVARRGPGAYTLTITPPARASGGSYRLAVNATDAKVGVSHTTNTSTATVTYERGGNAAPTAAVSANRTNVTVGDPVAFDARNSTDSDGSLTEYAWAFGDGTTANGSQATHAFESAGTYSAEVTVTDDDGATDTATVTVEVAEPNDAPAPAASANRTSVTVGEAVAFDAGNSTDSDGSIAAYDWTFGDGAGGAAERVVHSYSSAGTYTVELTVTDDDGATDNATVTVEVTEPNEAPTASASANRTAVTVGEAVSFDANESTDTDGRIERSQWAFDDGTTATVSQPTHAFASPGTYAVELTVTDDDGATDNATVTVEVAAPNTAPTAVATANASTVAVGDAVAFNASRSTDADGRIESYAWNLRDGSTVSGPRTTEAFSSAGTYTVELTVTDDDGATNTSTVAVEVVEANEAPTAVAAANRTAVSVGDAVAFNASESTDADGSIERYEWDFDDGTTANGSQVVHAFSSKGTYAVTLTVTDNRSGTDTTTRSVEVTATDDDGSSGGGDDDGSSGGGDDDGSSGGGDDDGSSGGGDDDGSSGGGDDDGSSGGGDDDGSSGGGDDDGSSGGGDDDGSSG</sequence>
<feature type="region of interest" description="Disordered" evidence="1">
    <location>
        <begin position="154"/>
        <end position="198"/>
    </location>
</feature>
<dbReference type="EMBL" id="JAMQON010000004">
    <property type="protein sequence ID" value="MDS0260625.1"/>
    <property type="molecule type" value="Genomic_DNA"/>
</dbReference>
<reference evidence="5 6" key="1">
    <citation type="submission" date="2022-06" db="EMBL/GenBank/DDBJ databases">
        <title>Haloarcula sp. a new haloarchaeum isolate from saline soil.</title>
        <authorList>
            <person name="Strakova D."/>
            <person name="Galisteo C."/>
            <person name="Sanchez-Porro C."/>
            <person name="Ventosa A."/>
        </authorList>
    </citation>
    <scope>NUCLEOTIDE SEQUENCE [LARGE SCALE GENOMIC DNA]</scope>
    <source>
        <strain evidence="5 6">S1CR25-12</strain>
    </source>
</reference>
<protein>
    <submittedName>
        <fullName evidence="5">PKD domain-containing protein</fullName>
    </submittedName>
</protein>
<dbReference type="InterPro" id="IPR035986">
    <property type="entry name" value="PKD_dom_sf"/>
</dbReference>
<dbReference type="Proteomes" id="UP001259659">
    <property type="component" value="Unassembled WGS sequence"/>
</dbReference>
<feature type="region of interest" description="Disordered" evidence="1">
    <location>
        <begin position="1191"/>
        <end position="1286"/>
    </location>
</feature>
<dbReference type="InterPro" id="IPR000601">
    <property type="entry name" value="PKD_dom"/>
</dbReference>
<feature type="transmembrane region" description="Helical" evidence="2">
    <location>
        <begin position="21"/>
        <end position="43"/>
    </location>
</feature>
<accession>A0ABU2FED0</accession>
<gene>
    <name evidence="5" type="ORF">NDI56_14560</name>
</gene>
<evidence type="ECO:0000259" key="3">
    <source>
        <dbReference type="PROSITE" id="PS50093"/>
    </source>
</evidence>
<organism evidence="5 6">
    <name type="scientific">Haloarcula saliterrae</name>
    <dbReference type="NCBI Taxonomy" id="2950534"/>
    <lineage>
        <taxon>Archaea</taxon>
        <taxon>Methanobacteriati</taxon>
        <taxon>Methanobacteriota</taxon>
        <taxon>Stenosarchaea group</taxon>
        <taxon>Halobacteria</taxon>
        <taxon>Halobacteriales</taxon>
        <taxon>Haloarculaceae</taxon>
        <taxon>Haloarcula</taxon>
    </lineage>
</organism>
<evidence type="ECO:0000313" key="5">
    <source>
        <dbReference type="EMBL" id="MDS0260625.1"/>
    </source>
</evidence>
<evidence type="ECO:0000259" key="4">
    <source>
        <dbReference type="PROSITE" id="PS50268"/>
    </source>
</evidence>
<dbReference type="PROSITE" id="PS50268">
    <property type="entry name" value="CADHERIN_2"/>
    <property type="match status" value="2"/>
</dbReference>
<dbReference type="NCBIfam" id="TIGR03296">
    <property type="entry name" value="M6dom_TIGR03296"/>
    <property type="match status" value="1"/>
</dbReference>
<feature type="domain" description="Cadherin" evidence="4">
    <location>
        <begin position="825"/>
        <end position="863"/>
    </location>
</feature>
<dbReference type="PANTHER" id="PTHR41775:SF1">
    <property type="entry name" value="PEPTIDASE M6-LIKE DOMAIN-CONTAINING PROTEIN"/>
    <property type="match status" value="1"/>
</dbReference>
<feature type="compositionally biased region" description="Polar residues" evidence="1">
    <location>
        <begin position="597"/>
        <end position="611"/>
    </location>
</feature>
<evidence type="ECO:0000256" key="1">
    <source>
        <dbReference type="SAM" id="MobiDB-lite"/>
    </source>
</evidence>
<feature type="domain" description="PKD" evidence="3">
    <location>
        <begin position="947"/>
        <end position="1033"/>
    </location>
</feature>
<proteinExistence type="predicted"/>
<dbReference type="InterPro" id="IPR022409">
    <property type="entry name" value="PKD/Chitinase_dom"/>
</dbReference>
<feature type="compositionally biased region" description="Polar residues" evidence="1">
    <location>
        <begin position="173"/>
        <end position="184"/>
    </location>
</feature>
<keyword evidence="2" id="KW-1133">Transmembrane helix</keyword>
<name>A0ABU2FED0_9EURY</name>
<feature type="compositionally biased region" description="Basic and acidic residues" evidence="1">
    <location>
        <begin position="154"/>
        <end position="166"/>
    </location>
</feature>
<evidence type="ECO:0000313" key="6">
    <source>
        <dbReference type="Proteomes" id="UP001259659"/>
    </source>
</evidence>
<feature type="region of interest" description="Disordered" evidence="1">
    <location>
        <begin position="595"/>
        <end position="626"/>
    </location>
</feature>
<keyword evidence="2" id="KW-0812">Transmembrane</keyword>
<dbReference type="InterPro" id="IPR002126">
    <property type="entry name" value="Cadherin-like_dom"/>
</dbReference>
<feature type="compositionally biased region" description="Polar residues" evidence="1">
    <location>
        <begin position="1191"/>
        <end position="1204"/>
    </location>
</feature>
<feature type="domain" description="PKD" evidence="3">
    <location>
        <begin position="1035"/>
        <end position="1121"/>
    </location>
</feature>
<feature type="domain" description="Cadherin" evidence="4">
    <location>
        <begin position="1001"/>
        <end position="1125"/>
    </location>
</feature>
<feature type="non-terminal residue" evidence="5">
    <location>
        <position position="1286"/>
    </location>
</feature>
<feature type="compositionally biased region" description="Acidic residues" evidence="1">
    <location>
        <begin position="1206"/>
        <end position="1286"/>
    </location>
</feature>
<evidence type="ECO:0000256" key="2">
    <source>
        <dbReference type="SAM" id="Phobius"/>
    </source>
</evidence>
<dbReference type="PROSITE" id="PS50093">
    <property type="entry name" value="PKD"/>
    <property type="match status" value="5"/>
</dbReference>
<feature type="region of interest" description="Disordered" evidence="1">
    <location>
        <begin position="80"/>
        <end position="102"/>
    </location>
</feature>
<feature type="domain" description="PKD" evidence="3">
    <location>
        <begin position="771"/>
        <end position="857"/>
    </location>
</feature>
<dbReference type="SUPFAM" id="SSF49299">
    <property type="entry name" value="PKD domain"/>
    <property type="match status" value="5"/>
</dbReference>
<dbReference type="Pfam" id="PF18911">
    <property type="entry name" value="PKD_4"/>
    <property type="match status" value="5"/>
</dbReference>
<dbReference type="RefSeq" id="WP_310920349.1">
    <property type="nucleotide sequence ID" value="NZ_JAMQON010000004.1"/>
</dbReference>
<keyword evidence="2" id="KW-0472">Membrane</keyword>
<dbReference type="CDD" id="cd00146">
    <property type="entry name" value="PKD"/>
    <property type="match status" value="5"/>
</dbReference>
<keyword evidence="6" id="KW-1185">Reference proteome</keyword>
<dbReference type="SMART" id="SM00089">
    <property type="entry name" value="PKD"/>
    <property type="match status" value="5"/>
</dbReference>
<feature type="domain" description="PKD" evidence="3">
    <location>
        <begin position="859"/>
        <end position="945"/>
    </location>
</feature>
<dbReference type="InterPro" id="IPR008757">
    <property type="entry name" value="Peptidase_M6-like_domain"/>
</dbReference>
<dbReference type="PANTHER" id="PTHR41775">
    <property type="entry name" value="SECRETED PROTEIN-RELATED"/>
    <property type="match status" value="1"/>
</dbReference>
<feature type="domain" description="PKD" evidence="3">
    <location>
        <begin position="1123"/>
        <end position="1209"/>
    </location>
</feature>
<dbReference type="InterPro" id="IPR013783">
    <property type="entry name" value="Ig-like_fold"/>
</dbReference>
<comment type="caution">
    <text evidence="5">The sequence shown here is derived from an EMBL/GenBank/DDBJ whole genome shotgun (WGS) entry which is preliminary data.</text>
</comment>
<dbReference type="Gene3D" id="2.60.40.10">
    <property type="entry name" value="Immunoglobulins"/>
    <property type="match status" value="5"/>
</dbReference>